<dbReference type="Proteomes" id="UP001054837">
    <property type="component" value="Unassembled WGS sequence"/>
</dbReference>
<proteinExistence type="predicted"/>
<evidence type="ECO:0008006" key="3">
    <source>
        <dbReference type="Google" id="ProtNLM"/>
    </source>
</evidence>
<sequence>MKWYDITFEAPLNGMSSLSKHIKWHAIIFEAPSNDAPRHLKHHQRVCHPIRSTIKCYAITLETPSDHIRSIIKRYAIKIRSTMKLYDITFEAPSKGMPSHSKHNQKVCH</sequence>
<accession>A0AAV4R842</accession>
<organism evidence="1 2">
    <name type="scientific">Caerostris darwini</name>
    <dbReference type="NCBI Taxonomy" id="1538125"/>
    <lineage>
        <taxon>Eukaryota</taxon>
        <taxon>Metazoa</taxon>
        <taxon>Ecdysozoa</taxon>
        <taxon>Arthropoda</taxon>
        <taxon>Chelicerata</taxon>
        <taxon>Arachnida</taxon>
        <taxon>Araneae</taxon>
        <taxon>Araneomorphae</taxon>
        <taxon>Entelegynae</taxon>
        <taxon>Araneoidea</taxon>
        <taxon>Araneidae</taxon>
        <taxon>Caerostris</taxon>
    </lineage>
</organism>
<protein>
    <recommendedName>
        <fullName evidence="3">Ribosomal protein S10</fullName>
    </recommendedName>
</protein>
<keyword evidence="2" id="KW-1185">Reference proteome</keyword>
<dbReference type="AlphaFoldDB" id="A0AAV4R842"/>
<evidence type="ECO:0000313" key="1">
    <source>
        <dbReference type="EMBL" id="GIY16496.1"/>
    </source>
</evidence>
<reference evidence="1 2" key="1">
    <citation type="submission" date="2021-06" db="EMBL/GenBank/DDBJ databases">
        <title>Caerostris darwini draft genome.</title>
        <authorList>
            <person name="Kono N."/>
            <person name="Arakawa K."/>
        </authorList>
    </citation>
    <scope>NUCLEOTIDE SEQUENCE [LARGE SCALE GENOMIC DNA]</scope>
</reference>
<name>A0AAV4R842_9ARAC</name>
<comment type="caution">
    <text evidence="1">The sequence shown here is derived from an EMBL/GenBank/DDBJ whole genome shotgun (WGS) entry which is preliminary data.</text>
</comment>
<dbReference type="EMBL" id="BPLQ01005710">
    <property type="protein sequence ID" value="GIY16496.1"/>
    <property type="molecule type" value="Genomic_DNA"/>
</dbReference>
<gene>
    <name evidence="1" type="ORF">CDAR_219231</name>
</gene>
<evidence type="ECO:0000313" key="2">
    <source>
        <dbReference type="Proteomes" id="UP001054837"/>
    </source>
</evidence>